<evidence type="ECO:0000313" key="12">
    <source>
        <dbReference type="EMBL" id="SMQ68967.1"/>
    </source>
</evidence>
<evidence type="ECO:0000256" key="6">
    <source>
        <dbReference type="ARBA" id="ARBA00022603"/>
    </source>
</evidence>
<dbReference type="Pfam" id="PF01135">
    <property type="entry name" value="PCMT"/>
    <property type="match status" value="1"/>
</dbReference>
<dbReference type="PANTHER" id="PTHR11579:SF0">
    <property type="entry name" value="PROTEIN-L-ISOASPARTATE(D-ASPARTATE) O-METHYLTRANSFERASE"/>
    <property type="match status" value="1"/>
</dbReference>
<dbReference type="GO" id="GO:0005737">
    <property type="term" value="C:cytoplasm"/>
    <property type="evidence" value="ECO:0007669"/>
    <property type="project" value="UniProtKB-SubCell"/>
</dbReference>
<comment type="subcellular location">
    <subcellularLocation>
        <location evidence="1">Cytoplasm</location>
    </subcellularLocation>
</comment>
<evidence type="ECO:0000256" key="11">
    <source>
        <dbReference type="ARBA" id="ARBA00031350"/>
    </source>
</evidence>
<evidence type="ECO:0000256" key="7">
    <source>
        <dbReference type="ARBA" id="ARBA00022679"/>
    </source>
</evidence>
<evidence type="ECO:0000256" key="8">
    <source>
        <dbReference type="ARBA" id="ARBA00022691"/>
    </source>
</evidence>
<evidence type="ECO:0000256" key="9">
    <source>
        <dbReference type="ARBA" id="ARBA00030757"/>
    </source>
</evidence>
<keyword evidence="7 12" id="KW-0808">Transferase</keyword>
<dbReference type="InterPro" id="IPR029063">
    <property type="entry name" value="SAM-dependent_MTases_sf"/>
</dbReference>
<evidence type="ECO:0000313" key="13">
    <source>
        <dbReference type="Proteomes" id="UP000194420"/>
    </source>
</evidence>
<organism evidence="12 13">
    <name type="scientific">Altererythrobacter xiamenensis</name>
    <dbReference type="NCBI Taxonomy" id="1316679"/>
    <lineage>
        <taxon>Bacteria</taxon>
        <taxon>Pseudomonadati</taxon>
        <taxon>Pseudomonadota</taxon>
        <taxon>Alphaproteobacteria</taxon>
        <taxon>Sphingomonadales</taxon>
        <taxon>Erythrobacteraceae</taxon>
        <taxon>Altererythrobacter</taxon>
    </lineage>
</organism>
<accession>A0A1Y6F2C3</accession>
<evidence type="ECO:0000256" key="5">
    <source>
        <dbReference type="ARBA" id="ARBA00022490"/>
    </source>
</evidence>
<keyword evidence="13" id="KW-1185">Reference proteome</keyword>
<name>A0A1Y6F2C3_9SPHN</name>
<evidence type="ECO:0000256" key="2">
    <source>
        <dbReference type="ARBA" id="ARBA00005369"/>
    </source>
</evidence>
<dbReference type="EC" id="2.1.1.77" evidence="3"/>
<evidence type="ECO:0000256" key="4">
    <source>
        <dbReference type="ARBA" id="ARBA00013346"/>
    </source>
</evidence>
<sequence length="195" mass="20890">MTQFDMTSARKAMIDSQLRTSGVNDEFVLARMNAVAREEFVPESAKAVAYMDRAIPLGEGRYLSSPLVHGKMLAEAAPKSDDRVLVVENGSSYLAELIRPLVAEVDTIAADKAAGKGSPRKTYSLILVDGAIEEVPAGLAKRLDENGRIVTGVVARGVTRLATGRKVAGSVALQPQAEIGIPVLHQFDKPKGWSF</sequence>
<dbReference type="AlphaFoldDB" id="A0A1Y6F2C3"/>
<dbReference type="SUPFAM" id="SSF53335">
    <property type="entry name" value="S-adenosyl-L-methionine-dependent methyltransferases"/>
    <property type="match status" value="1"/>
</dbReference>
<gene>
    <name evidence="12" type="ORF">SAMN06297468_1232</name>
</gene>
<dbReference type="PANTHER" id="PTHR11579">
    <property type="entry name" value="PROTEIN-L-ISOASPARTATE O-METHYLTRANSFERASE"/>
    <property type="match status" value="1"/>
</dbReference>
<dbReference type="GO" id="GO:0032259">
    <property type="term" value="P:methylation"/>
    <property type="evidence" value="ECO:0007669"/>
    <property type="project" value="UniProtKB-KW"/>
</dbReference>
<comment type="similarity">
    <text evidence="2">Belongs to the methyltransferase superfamily. L-isoaspartyl/D-aspartyl protein methyltransferase family.</text>
</comment>
<evidence type="ECO:0000256" key="1">
    <source>
        <dbReference type="ARBA" id="ARBA00004496"/>
    </source>
</evidence>
<dbReference type="InterPro" id="IPR000682">
    <property type="entry name" value="PCMT"/>
</dbReference>
<keyword evidence="8" id="KW-0949">S-adenosyl-L-methionine</keyword>
<dbReference type="Proteomes" id="UP000194420">
    <property type="component" value="Unassembled WGS sequence"/>
</dbReference>
<evidence type="ECO:0000256" key="10">
    <source>
        <dbReference type="ARBA" id="ARBA00031323"/>
    </source>
</evidence>
<proteinExistence type="inferred from homology"/>
<evidence type="ECO:0000256" key="3">
    <source>
        <dbReference type="ARBA" id="ARBA00011890"/>
    </source>
</evidence>
<dbReference type="Gene3D" id="3.40.50.150">
    <property type="entry name" value="Vaccinia Virus protein VP39"/>
    <property type="match status" value="1"/>
</dbReference>
<reference evidence="13" key="1">
    <citation type="submission" date="2017-04" db="EMBL/GenBank/DDBJ databases">
        <authorList>
            <person name="Varghese N."/>
            <person name="Submissions S."/>
        </authorList>
    </citation>
    <scope>NUCLEOTIDE SEQUENCE [LARGE SCALE GENOMIC DNA]</scope>
</reference>
<keyword evidence="5" id="KW-0963">Cytoplasm</keyword>
<dbReference type="GO" id="GO:0004719">
    <property type="term" value="F:protein-L-isoaspartate (D-aspartate) O-methyltransferase activity"/>
    <property type="evidence" value="ECO:0007669"/>
    <property type="project" value="UniProtKB-EC"/>
</dbReference>
<keyword evidence="6 12" id="KW-0489">Methyltransferase</keyword>
<protein>
    <recommendedName>
        <fullName evidence="4">Protein-L-isoaspartate O-methyltransferase</fullName>
        <ecNumber evidence="3">2.1.1.77</ecNumber>
    </recommendedName>
    <alternativeName>
        <fullName evidence="11">L-isoaspartyl protein carboxyl methyltransferase</fullName>
    </alternativeName>
    <alternativeName>
        <fullName evidence="9">Protein L-isoaspartyl methyltransferase</fullName>
    </alternativeName>
    <alternativeName>
        <fullName evidence="10">Protein-beta-aspartate methyltransferase</fullName>
    </alternativeName>
</protein>
<dbReference type="EMBL" id="FXWG01000002">
    <property type="protein sequence ID" value="SMQ68967.1"/>
    <property type="molecule type" value="Genomic_DNA"/>
</dbReference>